<comment type="caution">
    <text evidence="2">The sequence shown here is derived from an EMBL/GenBank/DDBJ whole genome shotgun (WGS) entry which is preliminary data.</text>
</comment>
<evidence type="ECO:0000313" key="3">
    <source>
        <dbReference type="Proteomes" id="UP000215059"/>
    </source>
</evidence>
<dbReference type="AlphaFoldDB" id="A0A235FFT7"/>
<dbReference type="RefSeq" id="WP_094251556.1">
    <property type="nucleotide sequence ID" value="NZ_JBHLXL010000001.1"/>
</dbReference>
<accession>A0A235FFT7</accession>
<keyword evidence="3" id="KW-1185">Reference proteome</keyword>
<feature type="domain" description="DinB-like" evidence="1">
    <location>
        <begin position="19"/>
        <end position="151"/>
    </location>
</feature>
<evidence type="ECO:0000313" key="2">
    <source>
        <dbReference type="EMBL" id="OYD59595.1"/>
    </source>
</evidence>
<evidence type="ECO:0000259" key="1">
    <source>
        <dbReference type="Pfam" id="PF12867"/>
    </source>
</evidence>
<dbReference type="EMBL" id="NOII01000001">
    <property type="protein sequence ID" value="OYD59595.1"/>
    <property type="molecule type" value="Genomic_DNA"/>
</dbReference>
<dbReference type="InterPro" id="IPR024775">
    <property type="entry name" value="DinB-like"/>
</dbReference>
<gene>
    <name evidence="2" type="ORF">CGZ90_06815</name>
</gene>
<name>A0A235FFT7_9BACL</name>
<reference evidence="2 3" key="1">
    <citation type="submission" date="2017-07" db="EMBL/GenBank/DDBJ databases">
        <title>Fictibacillus sp. nov. GDSW-R2A3 Genome sequencing and assembly.</title>
        <authorList>
            <person name="Mayilraj S."/>
        </authorList>
    </citation>
    <scope>NUCLEOTIDE SEQUENCE [LARGE SCALE GENOMIC DNA]</scope>
    <source>
        <strain evidence="2 3">GDSW-R2A3</strain>
    </source>
</reference>
<sequence>MNEAVSSLAVWKEDIVRISESVSEGTWKTPAEAGKWSIGEVVGHILYWDLYLIQEGLPSILNTQSISFPDHDEYNAKSIMYIEGKSKTEIVNEALRQRDALLSDLSGLSEEKWENPISINGVTADEDSMPYTLKSLMLEFAEHDRHHVNQLLKIGAGL</sequence>
<organism evidence="2 3">
    <name type="scientific">Fictibacillus aquaticus</name>
    <dbReference type="NCBI Taxonomy" id="2021314"/>
    <lineage>
        <taxon>Bacteria</taxon>
        <taxon>Bacillati</taxon>
        <taxon>Bacillota</taxon>
        <taxon>Bacilli</taxon>
        <taxon>Bacillales</taxon>
        <taxon>Fictibacillaceae</taxon>
        <taxon>Fictibacillus</taxon>
    </lineage>
</organism>
<dbReference type="OrthoDB" id="2964295at2"/>
<dbReference type="SUPFAM" id="SSF109854">
    <property type="entry name" value="DinB/YfiT-like putative metalloenzymes"/>
    <property type="match status" value="1"/>
</dbReference>
<dbReference type="Proteomes" id="UP000215059">
    <property type="component" value="Unassembled WGS sequence"/>
</dbReference>
<dbReference type="InterPro" id="IPR034660">
    <property type="entry name" value="DinB/YfiT-like"/>
</dbReference>
<protein>
    <recommendedName>
        <fullName evidence="1">DinB-like domain-containing protein</fullName>
    </recommendedName>
</protein>
<proteinExistence type="predicted"/>
<dbReference type="Gene3D" id="1.20.120.450">
    <property type="entry name" value="dinb family like domain"/>
    <property type="match status" value="1"/>
</dbReference>
<dbReference type="Pfam" id="PF12867">
    <property type="entry name" value="DinB_2"/>
    <property type="match status" value="1"/>
</dbReference>